<dbReference type="GO" id="GO:0004519">
    <property type="term" value="F:endonuclease activity"/>
    <property type="evidence" value="ECO:0007669"/>
    <property type="project" value="UniProtKB-KW"/>
</dbReference>
<reference evidence="3 4" key="1">
    <citation type="submission" date="2021-06" db="EMBL/GenBank/DDBJ databases">
        <title>Genome sequence of Babesia caballi.</title>
        <authorList>
            <person name="Yamagishi J."/>
            <person name="Kidaka T."/>
            <person name="Ochi A."/>
        </authorList>
    </citation>
    <scope>NUCLEOTIDE SEQUENCE [LARGE SCALE GENOMIC DNA]</scope>
    <source>
        <strain evidence="3">USDA-D6B2</strain>
    </source>
</reference>
<evidence type="ECO:0000256" key="1">
    <source>
        <dbReference type="SAM" id="MobiDB-lite"/>
    </source>
</evidence>
<dbReference type="GeneID" id="94195738"/>
<keyword evidence="3" id="KW-0378">Hydrolase</keyword>
<dbReference type="AlphaFoldDB" id="A0AAV4LX77"/>
<dbReference type="GO" id="GO:0000288">
    <property type="term" value="P:nuclear-transcribed mRNA catabolic process, deadenylation-dependent decay"/>
    <property type="evidence" value="ECO:0007669"/>
    <property type="project" value="TreeGrafter"/>
</dbReference>
<dbReference type="GO" id="GO:0000175">
    <property type="term" value="F:3'-5'-RNA exonuclease activity"/>
    <property type="evidence" value="ECO:0007669"/>
    <property type="project" value="TreeGrafter"/>
</dbReference>
<dbReference type="Proteomes" id="UP001497744">
    <property type="component" value="Unassembled WGS sequence"/>
</dbReference>
<protein>
    <submittedName>
        <fullName evidence="3">Endonuclease/exonuclease/phosphatase family protein</fullName>
    </submittedName>
</protein>
<dbReference type="PANTHER" id="PTHR12121:SF37">
    <property type="entry name" value="2',5'-PHOSPHODIESTERASE 12"/>
    <property type="match status" value="1"/>
</dbReference>
<keyword evidence="4" id="KW-1185">Reference proteome</keyword>
<dbReference type="GO" id="GO:0005739">
    <property type="term" value="C:mitochondrion"/>
    <property type="evidence" value="ECO:0007669"/>
    <property type="project" value="TreeGrafter"/>
</dbReference>
<gene>
    <name evidence="3" type="ORF">BcabD6B2_36920</name>
</gene>
<accession>A0AAV4LX77</accession>
<evidence type="ECO:0000259" key="2">
    <source>
        <dbReference type="Pfam" id="PF03372"/>
    </source>
</evidence>
<evidence type="ECO:0000313" key="3">
    <source>
        <dbReference type="EMBL" id="GIX64257.1"/>
    </source>
</evidence>
<dbReference type="InterPro" id="IPR050410">
    <property type="entry name" value="CCR4/nocturin_mRNA_transcr"/>
</dbReference>
<comment type="caution">
    <text evidence="3">The sequence shown here is derived from an EMBL/GenBank/DDBJ whole genome shotgun (WGS) entry which is preliminary data.</text>
</comment>
<name>A0AAV4LX77_BABCB</name>
<dbReference type="EMBL" id="BPLF01000003">
    <property type="protein sequence ID" value="GIX64257.1"/>
    <property type="molecule type" value="Genomic_DNA"/>
</dbReference>
<dbReference type="Pfam" id="PF03372">
    <property type="entry name" value="Exo_endo_phos"/>
    <property type="match status" value="1"/>
</dbReference>
<dbReference type="SUPFAM" id="SSF56219">
    <property type="entry name" value="DNase I-like"/>
    <property type="match status" value="1"/>
</dbReference>
<feature type="domain" description="Endonuclease/exonuclease/phosphatase" evidence="2">
    <location>
        <begin position="283"/>
        <end position="603"/>
    </location>
</feature>
<dbReference type="PANTHER" id="PTHR12121">
    <property type="entry name" value="CARBON CATABOLITE REPRESSOR PROTEIN 4"/>
    <property type="match status" value="1"/>
</dbReference>
<keyword evidence="3" id="KW-0540">Nuclease</keyword>
<dbReference type="RefSeq" id="XP_067716326.1">
    <property type="nucleotide sequence ID" value="XM_067860225.1"/>
</dbReference>
<proteinExistence type="predicted"/>
<evidence type="ECO:0000313" key="4">
    <source>
        <dbReference type="Proteomes" id="UP001497744"/>
    </source>
</evidence>
<sequence>MSYVGSNYALVKFSPESENITMAINWHGLEMNLDRKKSEAIKTTIARLKRSLHKISSSPSKRHKNSTDEHLLSDASQFNRKKGQGRVKPAQHESDTLSITSDGSCPGPAGEYHATATDDDYSVSFLTDMFKPFDDATTLETVTQNASFISINDTLIQVYTNVFRIEDVKVGPKAMVGCPVSLHIQSEGPWRYEDLLVEWVDDADRVVHRGTIYVPSEGMETRHVKAKVSHKQLKWNTVESDFCEVYNVPENRWQQERVVTFNATPMKSARLPLQSDIRHLRVMSFNILSPTYVATEESIERFFPYCAPEWLDSSYRKPLILREILMIKPQVLCLQECATSAYRDYMEPVLGQHYHSWLTIKNQASDEGCCIFLQRDLFDILDVQSVTFKERVRRPEYSEVLTRIGAPNWLNYNEATYFDRYHTVYQMGCFRNTLADGKNFLFIANTHLYFHPNGRHIRLLQAYVMLNELQRFKEQCAKKHGFDLDSESSTIICGDFNSFKNEGTFQLITHGWVPSDHGDFAYGLRFGNEKFNPTDHNTKYPQGRGSEVATSPCDTGDRLEVAECSGYQDAYSGQELPFTNFVKTFSGTLDYIFHSRNIQVRVACKLLWTRVTHTRLYAVFCVLRDDSWFNTMCGQLRSDRMSCVCSELVLVISLVSVPSGAN</sequence>
<keyword evidence="3" id="KW-0255">Endonuclease</keyword>
<feature type="region of interest" description="Disordered" evidence="1">
    <location>
        <begin position="52"/>
        <end position="113"/>
    </location>
</feature>
<dbReference type="Gene3D" id="3.60.10.10">
    <property type="entry name" value="Endonuclease/exonuclease/phosphatase"/>
    <property type="match status" value="1"/>
</dbReference>
<organism evidence="3 4">
    <name type="scientific">Babesia caballi</name>
    <dbReference type="NCBI Taxonomy" id="5871"/>
    <lineage>
        <taxon>Eukaryota</taxon>
        <taxon>Sar</taxon>
        <taxon>Alveolata</taxon>
        <taxon>Apicomplexa</taxon>
        <taxon>Aconoidasida</taxon>
        <taxon>Piroplasmida</taxon>
        <taxon>Babesiidae</taxon>
        <taxon>Babesia</taxon>
    </lineage>
</organism>
<dbReference type="InterPro" id="IPR036691">
    <property type="entry name" value="Endo/exonu/phosph_ase_sf"/>
</dbReference>
<dbReference type="InterPro" id="IPR005135">
    <property type="entry name" value="Endo/exonuclease/phosphatase"/>
</dbReference>